<evidence type="ECO:0000256" key="2">
    <source>
        <dbReference type="SAM" id="SignalP"/>
    </source>
</evidence>
<evidence type="ECO:0000259" key="3">
    <source>
        <dbReference type="Pfam" id="PF01738"/>
    </source>
</evidence>
<sequence>MTGTIFLRPAGMALIGLIAILAGAPPALAQVQVGIPGCADDVAVQASRTLVTFESRGRPIRAYLYAPRGEPNGAGLVMLHGGTGFEMNSILFDAHAIQLASRGYWVILPAYFDADTPDQRRRLVNGRAWRQAALDAAVQLAGKPGVSPGRVALWGYSRGAGVALNAASAPGSPIHSAVLVAGGGEVDGTLAGRDLSFLLMHARRDEAVPVRATLELAADLREAGAAVDVQGLDFDGHQYDLPTWCAVMGRTRTFLESRPEPEHAPS</sequence>
<dbReference type="PANTHER" id="PTHR22946">
    <property type="entry name" value="DIENELACTONE HYDROLASE DOMAIN-CONTAINING PROTEIN-RELATED"/>
    <property type="match status" value="1"/>
</dbReference>
<dbReference type="EMBL" id="BSOY01000013">
    <property type="protein sequence ID" value="GLS00911.1"/>
    <property type="molecule type" value="Genomic_DNA"/>
</dbReference>
<protein>
    <recommendedName>
        <fullName evidence="3">Dienelactone hydrolase domain-containing protein</fullName>
    </recommendedName>
</protein>
<reference evidence="5" key="1">
    <citation type="journal article" date="2019" name="Int. J. Syst. Evol. Microbiol.">
        <title>The Global Catalogue of Microorganisms (GCM) 10K type strain sequencing project: providing services to taxonomists for standard genome sequencing and annotation.</title>
        <authorList>
            <consortium name="The Broad Institute Genomics Platform"/>
            <consortium name="The Broad Institute Genome Sequencing Center for Infectious Disease"/>
            <person name="Wu L."/>
            <person name="Ma J."/>
        </authorList>
    </citation>
    <scope>NUCLEOTIDE SEQUENCE [LARGE SCALE GENOMIC DNA]</scope>
    <source>
        <strain evidence="5">NBRC 110107</strain>
    </source>
</reference>
<dbReference type="Proteomes" id="UP001156921">
    <property type="component" value="Unassembled WGS sequence"/>
</dbReference>
<name>A0ABQ6BK94_9CAUL</name>
<comment type="caution">
    <text evidence="4">The sequence shown here is derived from an EMBL/GenBank/DDBJ whole genome shotgun (WGS) entry which is preliminary data.</text>
</comment>
<accession>A0ABQ6BK94</accession>
<dbReference type="SUPFAM" id="SSF53474">
    <property type="entry name" value="alpha/beta-Hydrolases"/>
    <property type="match status" value="1"/>
</dbReference>
<dbReference type="Pfam" id="PF01738">
    <property type="entry name" value="DLH"/>
    <property type="match status" value="1"/>
</dbReference>
<organism evidence="4 5">
    <name type="scientific">Brevundimonas denitrificans</name>
    <dbReference type="NCBI Taxonomy" id="1443434"/>
    <lineage>
        <taxon>Bacteria</taxon>
        <taxon>Pseudomonadati</taxon>
        <taxon>Pseudomonadota</taxon>
        <taxon>Alphaproteobacteria</taxon>
        <taxon>Caulobacterales</taxon>
        <taxon>Caulobacteraceae</taxon>
        <taxon>Brevundimonas</taxon>
    </lineage>
</organism>
<dbReference type="InterPro" id="IPR002925">
    <property type="entry name" value="Dienelactn_hydro"/>
</dbReference>
<keyword evidence="2" id="KW-0732">Signal</keyword>
<dbReference type="PANTHER" id="PTHR22946:SF9">
    <property type="entry name" value="POLYKETIDE TRANSFERASE AF380"/>
    <property type="match status" value="1"/>
</dbReference>
<feature type="signal peptide" evidence="2">
    <location>
        <begin position="1"/>
        <end position="29"/>
    </location>
</feature>
<evidence type="ECO:0000313" key="4">
    <source>
        <dbReference type="EMBL" id="GLS00911.1"/>
    </source>
</evidence>
<feature type="chain" id="PRO_5046537467" description="Dienelactone hydrolase domain-containing protein" evidence="2">
    <location>
        <begin position="30"/>
        <end position="266"/>
    </location>
</feature>
<feature type="domain" description="Dienelactone hydrolase" evidence="3">
    <location>
        <begin position="60"/>
        <end position="230"/>
    </location>
</feature>
<dbReference type="InterPro" id="IPR050261">
    <property type="entry name" value="FrsA_esterase"/>
</dbReference>
<dbReference type="InterPro" id="IPR029058">
    <property type="entry name" value="AB_hydrolase_fold"/>
</dbReference>
<keyword evidence="5" id="KW-1185">Reference proteome</keyword>
<gene>
    <name evidence="4" type="ORF">GCM10007859_09210</name>
</gene>
<dbReference type="Gene3D" id="3.40.50.1820">
    <property type="entry name" value="alpha/beta hydrolase"/>
    <property type="match status" value="1"/>
</dbReference>
<evidence type="ECO:0000313" key="5">
    <source>
        <dbReference type="Proteomes" id="UP001156921"/>
    </source>
</evidence>
<keyword evidence="1" id="KW-0378">Hydrolase</keyword>
<evidence type="ECO:0000256" key="1">
    <source>
        <dbReference type="ARBA" id="ARBA00022801"/>
    </source>
</evidence>
<proteinExistence type="predicted"/>
<dbReference type="RefSeq" id="WP_284221640.1">
    <property type="nucleotide sequence ID" value="NZ_BSOY01000013.1"/>
</dbReference>